<dbReference type="InterPro" id="IPR006734">
    <property type="entry name" value="PLATZ"/>
</dbReference>
<gene>
    <name evidence="2" type="ORF">D9Q98_000850</name>
</gene>
<proteinExistence type="predicted"/>
<name>A0A9D4TZU1_CHLVU</name>
<evidence type="ECO:0000313" key="3">
    <source>
        <dbReference type="Proteomes" id="UP001055712"/>
    </source>
</evidence>
<evidence type="ECO:0000256" key="1">
    <source>
        <dbReference type="SAM" id="MobiDB-lite"/>
    </source>
</evidence>
<evidence type="ECO:0000313" key="2">
    <source>
        <dbReference type="EMBL" id="KAI3438419.1"/>
    </source>
</evidence>
<dbReference type="EMBL" id="SIDB01000001">
    <property type="protein sequence ID" value="KAI3438419.1"/>
    <property type="molecule type" value="Genomic_DNA"/>
</dbReference>
<dbReference type="PANTHER" id="PTHR31065:SF1">
    <property type="entry name" value="OS09G0116050 PROTEIN"/>
    <property type="match status" value="1"/>
</dbReference>
<dbReference type="Pfam" id="PF04640">
    <property type="entry name" value="PLATZ"/>
    <property type="match status" value="1"/>
</dbReference>
<sequence>MQSLALLPPGVTLDHPFFLLGQQQAITPASSADEADLQIKNVLKSPLAKHDQVSAAQPSPSEDDSQHSGGAPAVDSRPAGQGVVDQPPQAAAAAAPADFFAAAAAAAVPRVPSSGSPAPWLMGLFESSLFEAVGCPCHPGTMRNGVVKRNENNQYCLGCTHAHGVGMCKLCLPAHAASCPGRVFQIRKYMYQTCVHVEDIQPLYDVSGVQAYCINSRRAVLIQPKNMEKEQKCPAFDHTCTGCHKPLRHDCTYCSLRCKVDVQYGLAPSTPRGAAATTRGDSGNGLEPAAAAAAAAMVLTTQPRQQAVSRMPAMKRSPFAAASGSAAAAAAGGFRAAACSLDVSHATRCSSGLETAGSSRSKRRKTERPARSHIS</sequence>
<protein>
    <submittedName>
        <fullName evidence="2">Uncharacterized protein</fullName>
    </submittedName>
</protein>
<dbReference type="OrthoDB" id="510520at2759"/>
<keyword evidence="3" id="KW-1185">Reference proteome</keyword>
<reference evidence="2" key="2">
    <citation type="submission" date="2020-11" db="EMBL/GenBank/DDBJ databases">
        <authorList>
            <person name="Cecchin M."/>
            <person name="Marcolungo L."/>
            <person name="Rossato M."/>
            <person name="Girolomoni L."/>
            <person name="Cosentino E."/>
            <person name="Cuine S."/>
            <person name="Li-Beisson Y."/>
            <person name="Delledonne M."/>
            <person name="Ballottari M."/>
        </authorList>
    </citation>
    <scope>NUCLEOTIDE SEQUENCE</scope>
    <source>
        <strain evidence="2">211/11P</strain>
        <tissue evidence="2">Whole cell</tissue>
    </source>
</reference>
<comment type="caution">
    <text evidence="2">The sequence shown here is derived from an EMBL/GenBank/DDBJ whole genome shotgun (WGS) entry which is preliminary data.</text>
</comment>
<dbReference type="AlphaFoldDB" id="A0A9D4TZU1"/>
<dbReference type="Proteomes" id="UP001055712">
    <property type="component" value="Unassembled WGS sequence"/>
</dbReference>
<organism evidence="2 3">
    <name type="scientific">Chlorella vulgaris</name>
    <name type="common">Green alga</name>
    <dbReference type="NCBI Taxonomy" id="3077"/>
    <lineage>
        <taxon>Eukaryota</taxon>
        <taxon>Viridiplantae</taxon>
        <taxon>Chlorophyta</taxon>
        <taxon>core chlorophytes</taxon>
        <taxon>Trebouxiophyceae</taxon>
        <taxon>Chlorellales</taxon>
        <taxon>Chlorellaceae</taxon>
        <taxon>Chlorella clade</taxon>
        <taxon>Chlorella</taxon>
    </lineage>
</organism>
<feature type="compositionally biased region" description="Polar residues" evidence="1">
    <location>
        <begin position="350"/>
        <end position="359"/>
    </location>
</feature>
<feature type="region of interest" description="Disordered" evidence="1">
    <location>
        <begin position="350"/>
        <end position="375"/>
    </location>
</feature>
<accession>A0A9D4TZU1</accession>
<feature type="region of interest" description="Disordered" evidence="1">
    <location>
        <begin position="48"/>
        <end position="88"/>
    </location>
</feature>
<reference evidence="2" key="1">
    <citation type="journal article" date="2019" name="Plant J.">
        <title>Chlorella vulgaris genome assembly and annotation reveals the molecular basis for metabolic acclimation to high light conditions.</title>
        <authorList>
            <person name="Cecchin M."/>
            <person name="Marcolungo L."/>
            <person name="Rossato M."/>
            <person name="Girolomoni L."/>
            <person name="Cosentino E."/>
            <person name="Cuine S."/>
            <person name="Li-Beisson Y."/>
            <person name="Delledonne M."/>
            <person name="Ballottari M."/>
        </authorList>
    </citation>
    <scope>NUCLEOTIDE SEQUENCE</scope>
    <source>
        <strain evidence="2">211/11P</strain>
    </source>
</reference>
<dbReference type="PANTHER" id="PTHR31065">
    <property type="entry name" value="PLATZ TRANSCRIPTION FACTOR FAMILY PROTEIN"/>
    <property type="match status" value="1"/>
</dbReference>